<accession>A0A1R3U431</accession>
<feature type="binding site" evidence="2">
    <location>
        <begin position="174"/>
        <end position="177"/>
    </location>
    <ligand>
        <name>ATP</name>
        <dbReference type="ChEBI" id="CHEBI:30616"/>
    </ligand>
</feature>
<dbReference type="AlphaFoldDB" id="A0A1R3U431"/>
<keyword evidence="2" id="KW-0067">ATP-binding</keyword>
<dbReference type="InterPro" id="IPR003812">
    <property type="entry name" value="Fido"/>
</dbReference>
<evidence type="ECO:0000256" key="2">
    <source>
        <dbReference type="PIRSR" id="PIRSR640198-2"/>
    </source>
</evidence>
<dbReference type="InterPro" id="IPR036597">
    <property type="entry name" value="Fido-like_dom_sf"/>
</dbReference>
<dbReference type="GO" id="GO:0005524">
    <property type="term" value="F:ATP binding"/>
    <property type="evidence" value="ECO:0007669"/>
    <property type="project" value="UniProtKB-KW"/>
</dbReference>
<evidence type="ECO:0000313" key="4">
    <source>
        <dbReference type="EMBL" id="SCX35443.1"/>
    </source>
</evidence>
<dbReference type="InterPro" id="IPR040198">
    <property type="entry name" value="Fido_containing"/>
</dbReference>
<dbReference type="EMBL" id="FMUE01000021">
    <property type="protein sequence ID" value="SCX35443.1"/>
    <property type="molecule type" value="Genomic_DNA"/>
</dbReference>
<evidence type="ECO:0000259" key="3">
    <source>
        <dbReference type="PROSITE" id="PS51459"/>
    </source>
</evidence>
<gene>
    <name evidence="4" type="ORF">DSM25559_4981</name>
</gene>
<dbReference type="STRING" id="1907666.DSM25559_4981"/>
<sequence length="423" mass="48108">MVNRQKTHIYKRYKETGYRPIEPPRIEHPSGELLDISLEIVARVERLGRALHPETAAQLARTVRIMNTYYSNLIEGHNTRPREIEQALQGIKPEDDRRDLKIEAVAHYRVQQEIDEREAAGTLPDPASLEFIRYLHRAFYDGATVKMLTIVGNHHSFVMTPGEWRRGEEQDVEVGRHLPPASDRVPDFMAYFHQRFAFQPAPEEAMMAVGRSRSARLFAMATAHHRFNYIHPFPDGNGRVSRLMSHAMAQAAGVGAHGLWSVSRGLARGLAGGPEGRAEYKQHMAWADEPRQGDRDGRGNLSFKGLELFTSWFLRVCLDQLEYMDSLFDLKTLGGRLKRYVYRQETLPDECAPLLQEALVRGEFERGEASRITGLPDRSARRVLKALTDEGLLASVTEKGPVSLRFPVQALDTLFPRLYPEDV</sequence>
<organism evidence="4 5">
    <name type="scientific">Agrobacterium rosae</name>
    <dbReference type="NCBI Taxonomy" id="1972867"/>
    <lineage>
        <taxon>Bacteria</taxon>
        <taxon>Pseudomonadati</taxon>
        <taxon>Pseudomonadota</taxon>
        <taxon>Alphaproteobacteria</taxon>
        <taxon>Hyphomicrobiales</taxon>
        <taxon>Rhizobiaceae</taxon>
        <taxon>Rhizobium/Agrobacterium group</taxon>
        <taxon>Agrobacterium</taxon>
    </lineage>
</organism>
<dbReference type="PANTHER" id="PTHR13504:SF38">
    <property type="entry name" value="FIDO DOMAIN-CONTAINING PROTEIN"/>
    <property type="match status" value="1"/>
</dbReference>
<proteinExistence type="predicted"/>
<feature type="active site" evidence="1">
    <location>
        <position position="231"/>
    </location>
</feature>
<name>A0A1R3U431_9HYPH</name>
<dbReference type="Pfam" id="PF02661">
    <property type="entry name" value="Fic"/>
    <property type="match status" value="1"/>
</dbReference>
<dbReference type="Gene3D" id="1.10.3290.10">
    <property type="entry name" value="Fido-like domain"/>
    <property type="match status" value="1"/>
</dbReference>
<feature type="binding site" evidence="2">
    <location>
        <begin position="235"/>
        <end position="242"/>
    </location>
    <ligand>
        <name>ATP</name>
        <dbReference type="ChEBI" id="CHEBI:30616"/>
    </ligand>
</feature>
<evidence type="ECO:0000256" key="1">
    <source>
        <dbReference type="PIRSR" id="PIRSR640198-1"/>
    </source>
</evidence>
<dbReference type="SUPFAM" id="SSF140931">
    <property type="entry name" value="Fic-like"/>
    <property type="match status" value="1"/>
</dbReference>
<keyword evidence="2" id="KW-0547">Nucleotide-binding</keyword>
<dbReference type="PANTHER" id="PTHR13504">
    <property type="entry name" value="FIDO DOMAIN-CONTAINING PROTEIN DDB_G0283145"/>
    <property type="match status" value="1"/>
</dbReference>
<feature type="domain" description="Fido" evidence="3">
    <location>
        <begin position="127"/>
        <end position="315"/>
    </location>
</feature>
<dbReference type="PROSITE" id="PS51459">
    <property type="entry name" value="FIDO"/>
    <property type="match status" value="1"/>
</dbReference>
<dbReference type="Proteomes" id="UP000187891">
    <property type="component" value="Unassembled WGS sequence"/>
</dbReference>
<evidence type="ECO:0000313" key="5">
    <source>
        <dbReference type="Proteomes" id="UP000187891"/>
    </source>
</evidence>
<protein>
    <submittedName>
        <fullName evidence="4">Mobile mystery protein B</fullName>
    </submittedName>
</protein>
<reference evidence="5" key="1">
    <citation type="submission" date="2016-10" db="EMBL/GenBank/DDBJ databases">
        <authorList>
            <person name="Wibberg D."/>
        </authorList>
    </citation>
    <scope>NUCLEOTIDE SEQUENCE [LARGE SCALE GENOMIC DNA]</scope>
</reference>